<proteinExistence type="predicted"/>
<protein>
    <submittedName>
        <fullName evidence="1">Uncharacterized protein</fullName>
    </submittedName>
</protein>
<dbReference type="AlphaFoldDB" id="A0AAU9JAG9"/>
<reference evidence="1" key="1">
    <citation type="submission" date="2021-09" db="EMBL/GenBank/DDBJ databases">
        <authorList>
            <consortium name="AG Swart"/>
            <person name="Singh M."/>
            <person name="Singh A."/>
            <person name="Seah K."/>
            <person name="Emmerich C."/>
        </authorList>
    </citation>
    <scope>NUCLEOTIDE SEQUENCE</scope>
    <source>
        <strain evidence="1">ATCC30299</strain>
    </source>
</reference>
<accession>A0AAU9JAG9</accession>
<dbReference type="Proteomes" id="UP001162131">
    <property type="component" value="Unassembled WGS sequence"/>
</dbReference>
<comment type="caution">
    <text evidence="1">The sequence shown here is derived from an EMBL/GenBank/DDBJ whole genome shotgun (WGS) entry which is preliminary data.</text>
</comment>
<name>A0AAU9JAG9_9CILI</name>
<sequence>MLLFVRFNPEGYETFRLVTSIRNNSSRVNRLLLEKYCLENEASASKNSPCFEVTLLVSECIFSNVNAFFDAKIWNNNRSHS</sequence>
<evidence type="ECO:0000313" key="1">
    <source>
        <dbReference type="EMBL" id="CAG9324265.1"/>
    </source>
</evidence>
<dbReference type="EMBL" id="CAJZBQ010000036">
    <property type="protein sequence ID" value="CAG9324265.1"/>
    <property type="molecule type" value="Genomic_DNA"/>
</dbReference>
<organism evidence="1 2">
    <name type="scientific">Blepharisma stoltei</name>
    <dbReference type="NCBI Taxonomy" id="1481888"/>
    <lineage>
        <taxon>Eukaryota</taxon>
        <taxon>Sar</taxon>
        <taxon>Alveolata</taxon>
        <taxon>Ciliophora</taxon>
        <taxon>Postciliodesmatophora</taxon>
        <taxon>Heterotrichea</taxon>
        <taxon>Heterotrichida</taxon>
        <taxon>Blepharismidae</taxon>
        <taxon>Blepharisma</taxon>
    </lineage>
</organism>
<evidence type="ECO:0000313" key="2">
    <source>
        <dbReference type="Proteomes" id="UP001162131"/>
    </source>
</evidence>
<gene>
    <name evidence="1" type="ORF">BSTOLATCC_MIC36060</name>
</gene>
<keyword evidence="2" id="KW-1185">Reference proteome</keyword>